<organism evidence="7 8">
    <name type="scientific">Bergeriella denitrificans</name>
    <name type="common">Neisseria denitrificans</name>
    <dbReference type="NCBI Taxonomy" id="494"/>
    <lineage>
        <taxon>Bacteria</taxon>
        <taxon>Pseudomonadati</taxon>
        <taxon>Pseudomonadota</taxon>
        <taxon>Betaproteobacteria</taxon>
        <taxon>Neisseriales</taxon>
        <taxon>Neisseriaceae</taxon>
        <taxon>Bergeriella</taxon>
    </lineage>
</organism>
<gene>
    <name evidence="7" type="ORF">NCTC10295_01176</name>
</gene>
<keyword evidence="3 5" id="KW-1133">Transmembrane helix</keyword>
<evidence type="ECO:0000313" key="8">
    <source>
        <dbReference type="Proteomes" id="UP000254651"/>
    </source>
</evidence>
<dbReference type="AlphaFoldDB" id="A0A378UIV3"/>
<evidence type="ECO:0000256" key="5">
    <source>
        <dbReference type="SAM" id="Phobius"/>
    </source>
</evidence>
<feature type="transmembrane region" description="Helical" evidence="5">
    <location>
        <begin position="117"/>
        <end position="139"/>
    </location>
</feature>
<feature type="transmembrane region" description="Helical" evidence="5">
    <location>
        <begin position="38"/>
        <end position="63"/>
    </location>
</feature>
<feature type="transmembrane region" description="Helical" evidence="5">
    <location>
        <begin position="75"/>
        <end position="97"/>
    </location>
</feature>
<name>A0A378UIV3_BERDE</name>
<keyword evidence="4 5" id="KW-0472">Membrane</keyword>
<evidence type="ECO:0000256" key="3">
    <source>
        <dbReference type="ARBA" id="ARBA00022989"/>
    </source>
</evidence>
<dbReference type="EMBL" id="UGQS01000002">
    <property type="protein sequence ID" value="STZ76412.1"/>
    <property type="molecule type" value="Genomic_DNA"/>
</dbReference>
<dbReference type="Proteomes" id="UP000254651">
    <property type="component" value="Unassembled WGS sequence"/>
</dbReference>
<evidence type="ECO:0000259" key="6">
    <source>
        <dbReference type="Pfam" id="PF13664"/>
    </source>
</evidence>
<dbReference type="Pfam" id="PF13664">
    <property type="entry name" value="DUF4149"/>
    <property type="match status" value="1"/>
</dbReference>
<evidence type="ECO:0000256" key="1">
    <source>
        <dbReference type="ARBA" id="ARBA00004370"/>
    </source>
</evidence>
<dbReference type="RefSeq" id="WP_082790455.1">
    <property type="nucleotide sequence ID" value="NZ_CP181246.1"/>
</dbReference>
<evidence type="ECO:0000313" key="7">
    <source>
        <dbReference type="EMBL" id="STZ76412.1"/>
    </source>
</evidence>
<proteinExistence type="predicted"/>
<dbReference type="GO" id="GO:0016020">
    <property type="term" value="C:membrane"/>
    <property type="evidence" value="ECO:0007669"/>
    <property type="project" value="UniProtKB-SubCell"/>
</dbReference>
<protein>
    <recommendedName>
        <fullName evidence="6">TMEM205-like domain-containing protein</fullName>
    </recommendedName>
</protein>
<keyword evidence="8" id="KW-1185">Reference proteome</keyword>
<evidence type="ECO:0000256" key="4">
    <source>
        <dbReference type="ARBA" id="ARBA00023136"/>
    </source>
</evidence>
<sequence length="147" mass="15857">MQIKRMAAVLAAVWLGMQLAFGYVAAPVLFKTLPKLQAGAIAGELFAFVSYAGLAVWLLVLAVQKSTARGRTMPAFKSAAAVWLLLAVNQFLITPVIEAHKTQTANWLLSLAGGSFGVWHGISSLIFMLCALLAAFAVWRLSDWYGD</sequence>
<feature type="domain" description="TMEM205-like" evidence="6">
    <location>
        <begin position="10"/>
        <end position="103"/>
    </location>
</feature>
<keyword evidence="2 5" id="KW-0812">Transmembrane</keyword>
<dbReference type="InterPro" id="IPR025423">
    <property type="entry name" value="TMEM205-like"/>
</dbReference>
<accession>A0A378UIV3</accession>
<reference evidence="7 8" key="1">
    <citation type="submission" date="2018-06" db="EMBL/GenBank/DDBJ databases">
        <authorList>
            <consortium name="Pathogen Informatics"/>
            <person name="Doyle S."/>
        </authorList>
    </citation>
    <scope>NUCLEOTIDE SEQUENCE [LARGE SCALE GENOMIC DNA]</scope>
    <source>
        <strain evidence="7 8">NCTC10295</strain>
    </source>
</reference>
<evidence type="ECO:0000256" key="2">
    <source>
        <dbReference type="ARBA" id="ARBA00022692"/>
    </source>
</evidence>
<comment type="subcellular location">
    <subcellularLocation>
        <location evidence="1">Membrane</location>
    </subcellularLocation>
</comment>